<comment type="caution">
    <text evidence="3">The sequence shown here is derived from an EMBL/GenBank/DDBJ whole genome shotgun (WGS) entry which is preliminary data.</text>
</comment>
<dbReference type="InterPro" id="IPR007049">
    <property type="entry name" value="Carb-sel_porin_OprB"/>
</dbReference>
<dbReference type="PANTHER" id="PTHR37944:SF1">
    <property type="entry name" value="PORIN B"/>
    <property type="match status" value="1"/>
</dbReference>
<dbReference type="AlphaFoldDB" id="A0A437GW92"/>
<dbReference type="InterPro" id="IPR052932">
    <property type="entry name" value="OprB_Porin"/>
</dbReference>
<accession>A0A437GW92</accession>
<evidence type="ECO:0000313" key="4">
    <source>
        <dbReference type="Proteomes" id="UP000283003"/>
    </source>
</evidence>
<dbReference type="Gene3D" id="2.40.160.180">
    <property type="entry name" value="Carbohydrate-selective porin OprB"/>
    <property type="match status" value="1"/>
</dbReference>
<organism evidence="3 4">
    <name type="scientific">Croceicoccus ponticola</name>
    <dbReference type="NCBI Taxonomy" id="2217664"/>
    <lineage>
        <taxon>Bacteria</taxon>
        <taxon>Pseudomonadati</taxon>
        <taxon>Pseudomonadota</taxon>
        <taxon>Alphaproteobacteria</taxon>
        <taxon>Sphingomonadales</taxon>
        <taxon>Erythrobacteraceae</taxon>
        <taxon>Croceicoccus</taxon>
    </lineage>
</organism>
<evidence type="ECO:0000256" key="1">
    <source>
        <dbReference type="ARBA" id="ARBA00008769"/>
    </source>
</evidence>
<gene>
    <name evidence="3" type="ORF">EKN06_09990</name>
</gene>
<comment type="similarity">
    <text evidence="1 2">Belongs to the OprB family.</text>
</comment>
<sequence length="390" mass="41855">MTVFTSFLVSAAAIASNHATPDVEDRHDRSQPSNASGAVDPIDFEIVYTVDVMANLSGGAGRGTRYLDNLNLVLVADLEHLAGWRGASASVHAIYNNGASISELVGDAMAVSNIETGTRAFRVLEAWLSQSLGQNASVKVGLYDLNSEFDMLETASVFVGSAHGIGMDIAQTGQNGPSIFPVTSLALRFEAELTPGLRLRVAALDAVPGDLDRPARTSIRLNGEEGALLIGEAEYLIGSAKLLAGHWRYTEDFQDFRGEAGKGNVGYYLRGEAQLLMRDDLRLDGFFRLGTADGRFNAFDRFTSAGIVVSGLRRDDALGLAFAGAWTSDDYRLTGEAQRGEFVVETTYRAVLSDYLTMQPTVQYVINPSADPTLGNALVAGLRFEFSAGF</sequence>
<dbReference type="PANTHER" id="PTHR37944">
    <property type="entry name" value="PORIN B"/>
    <property type="match status" value="1"/>
</dbReference>
<dbReference type="GO" id="GO:0015288">
    <property type="term" value="F:porin activity"/>
    <property type="evidence" value="ECO:0007669"/>
    <property type="project" value="InterPro"/>
</dbReference>
<evidence type="ECO:0000313" key="3">
    <source>
        <dbReference type="EMBL" id="RVQ66359.1"/>
    </source>
</evidence>
<dbReference type="Proteomes" id="UP000283003">
    <property type="component" value="Unassembled WGS sequence"/>
</dbReference>
<reference evidence="3 4" key="1">
    <citation type="submission" date="2018-12" db="EMBL/GenBank/DDBJ databases">
        <title>Croceicoccus ponticola sp. nov., a lipolytic bacterium isolated from seawater.</title>
        <authorList>
            <person name="Yoon J.-H."/>
        </authorList>
    </citation>
    <scope>NUCLEOTIDE SEQUENCE [LARGE SCALE GENOMIC DNA]</scope>
    <source>
        <strain evidence="3 4">GM-16</strain>
    </source>
</reference>
<dbReference type="OrthoDB" id="177316at2"/>
<dbReference type="Pfam" id="PF04966">
    <property type="entry name" value="OprB"/>
    <property type="match status" value="1"/>
</dbReference>
<dbReference type="GO" id="GO:0016020">
    <property type="term" value="C:membrane"/>
    <property type="evidence" value="ECO:0007669"/>
    <property type="project" value="InterPro"/>
</dbReference>
<name>A0A437GW92_9SPHN</name>
<keyword evidence="4" id="KW-1185">Reference proteome</keyword>
<proteinExistence type="inferred from homology"/>
<dbReference type="EMBL" id="RXOL01000004">
    <property type="protein sequence ID" value="RVQ66359.1"/>
    <property type="molecule type" value="Genomic_DNA"/>
</dbReference>
<dbReference type="GO" id="GO:0008643">
    <property type="term" value="P:carbohydrate transport"/>
    <property type="evidence" value="ECO:0007669"/>
    <property type="project" value="InterPro"/>
</dbReference>
<dbReference type="RefSeq" id="WP_127612782.1">
    <property type="nucleotide sequence ID" value="NZ_RXOL01000004.1"/>
</dbReference>
<protein>
    <submittedName>
        <fullName evidence="3">Carbohydrate porin</fullName>
    </submittedName>
</protein>
<evidence type="ECO:0000256" key="2">
    <source>
        <dbReference type="RuleBase" id="RU363072"/>
    </source>
</evidence>
<dbReference type="InterPro" id="IPR038673">
    <property type="entry name" value="OprB_sf"/>
</dbReference>